<evidence type="ECO:0000256" key="3">
    <source>
        <dbReference type="ARBA" id="ARBA00022729"/>
    </source>
</evidence>
<keyword evidence="3 5" id="KW-0732">Signal</keyword>
<protein>
    <recommendedName>
        <fullName evidence="8">Transmembrane protein</fullName>
    </recommendedName>
</protein>
<dbReference type="GO" id="GO:0010227">
    <property type="term" value="P:floral organ abscission"/>
    <property type="evidence" value="ECO:0007669"/>
    <property type="project" value="InterPro"/>
</dbReference>
<accession>A0AAN8TQ85</accession>
<evidence type="ECO:0000256" key="5">
    <source>
        <dbReference type="SAM" id="SignalP"/>
    </source>
</evidence>
<dbReference type="PANTHER" id="PTHR33599:SF20">
    <property type="entry name" value="PROTEIN IDA"/>
    <property type="match status" value="1"/>
</dbReference>
<evidence type="ECO:0000256" key="2">
    <source>
        <dbReference type="ARBA" id="ARBA00022525"/>
    </source>
</evidence>
<organism evidence="6 7">
    <name type="scientific">Solanum bulbocastanum</name>
    <name type="common">Wild potato</name>
    <dbReference type="NCBI Taxonomy" id="147425"/>
    <lineage>
        <taxon>Eukaryota</taxon>
        <taxon>Viridiplantae</taxon>
        <taxon>Streptophyta</taxon>
        <taxon>Embryophyta</taxon>
        <taxon>Tracheophyta</taxon>
        <taxon>Spermatophyta</taxon>
        <taxon>Magnoliopsida</taxon>
        <taxon>eudicotyledons</taxon>
        <taxon>Gunneridae</taxon>
        <taxon>Pentapetalae</taxon>
        <taxon>asterids</taxon>
        <taxon>lamiids</taxon>
        <taxon>Solanales</taxon>
        <taxon>Solanaceae</taxon>
        <taxon>Solanoideae</taxon>
        <taxon>Solaneae</taxon>
        <taxon>Solanum</taxon>
    </lineage>
</organism>
<dbReference type="EMBL" id="JBANQN010000005">
    <property type="protein sequence ID" value="KAK6788888.1"/>
    <property type="molecule type" value="Genomic_DNA"/>
</dbReference>
<dbReference type="AlphaFoldDB" id="A0AAN8TQ85"/>
<keyword evidence="7" id="KW-1185">Reference proteome</keyword>
<feature type="signal peptide" evidence="5">
    <location>
        <begin position="1"/>
        <end position="29"/>
    </location>
</feature>
<sequence length="95" mass="10842">MACSTTNYSSWKFMYLILTLSLVLCYASSVRISSTMNSKEEDAYTLFSEPSPKYYDEKKVFQKSNLFHMLPKGIPVPPSGPSRRHNGDVDFSNYP</sequence>
<proteinExistence type="predicted"/>
<dbReference type="GO" id="GO:0005576">
    <property type="term" value="C:extracellular region"/>
    <property type="evidence" value="ECO:0007669"/>
    <property type="project" value="UniProtKB-SubCell"/>
</dbReference>
<evidence type="ECO:0000313" key="7">
    <source>
        <dbReference type="Proteomes" id="UP001371456"/>
    </source>
</evidence>
<keyword evidence="2" id="KW-0964">Secreted</keyword>
<dbReference type="PANTHER" id="PTHR33599">
    <property type="entry name" value="PROTEIN IDA-LIKE 5"/>
    <property type="match status" value="1"/>
</dbReference>
<evidence type="ECO:0000256" key="1">
    <source>
        <dbReference type="ARBA" id="ARBA00004239"/>
    </source>
</evidence>
<comment type="subcellular location">
    <subcellularLocation>
        <location evidence="1">Secreted</location>
        <location evidence="1">Extracellular space</location>
    </subcellularLocation>
</comment>
<dbReference type="InterPro" id="IPR039639">
    <property type="entry name" value="IDA-like"/>
</dbReference>
<feature type="chain" id="PRO_5042851591" description="Transmembrane protein" evidence="5">
    <location>
        <begin position="30"/>
        <end position="95"/>
    </location>
</feature>
<evidence type="ECO:0000256" key="4">
    <source>
        <dbReference type="SAM" id="MobiDB-lite"/>
    </source>
</evidence>
<reference evidence="6 7" key="1">
    <citation type="submission" date="2024-02" db="EMBL/GenBank/DDBJ databases">
        <title>de novo genome assembly of Solanum bulbocastanum strain 11H21.</title>
        <authorList>
            <person name="Hosaka A.J."/>
        </authorList>
    </citation>
    <scope>NUCLEOTIDE SEQUENCE [LARGE SCALE GENOMIC DNA]</scope>
    <source>
        <tissue evidence="6">Young leaves</tissue>
    </source>
</reference>
<feature type="region of interest" description="Disordered" evidence="4">
    <location>
        <begin position="74"/>
        <end position="95"/>
    </location>
</feature>
<comment type="caution">
    <text evidence="6">The sequence shown here is derived from an EMBL/GenBank/DDBJ whole genome shotgun (WGS) entry which is preliminary data.</text>
</comment>
<evidence type="ECO:0008006" key="8">
    <source>
        <dbReference type="Google" id="ProtNLM"/>
    </source>
</evidence>
<name>A0AAN8TQ85_SOLBU</name>
<dbReference type="Proteomes" id="UP001371456">
    <property type="component" value="Unassembled WGS sequence"/>
</dbReference>
<evidence type="ECO:0000313" key="6">
    <source>
        <dbReference type="EMBL" id="KAK6788888.1"/>
    </source>
</evidence>
<gene>
    <name evidence="6" type="ORF">RDI58_012687</name>
</gene>